<evidence type="ECO:0000256" key="5">
    <source>
        <dbReference type="ARBA" id="ARBA00022679"/>
    </source>
</evidence>
<dbReference type="GO" id="GO:0005829">
    <property type="term" value="C:cytosol"/>
    <property type="evidence" value="ECO:0007669"/>
    <property type="project" value="TreeGrafter"/>
</dbReference>
<dbReference type="NCBIfam" id="NF006719">
    <property type="entry name" value="PRK09257.1"/>
    <property type="match status" value="1"/>
</dbReference>
<reference evidence="8 9" key="1">
    <citation type="submission" date="2017-08" db="EMBL/GenBank/DDBJ databases">
        <title>Infants hospitalized years apart are colonized by the same room-sourced microbial strains.</title>
        <authorList>
            <person name="Brooks B."/>
            <person name="Olm M.R."/>
            <person name="Firek B.A."/>
            <person name="Baker R."/>
            <person name="Thomas B.C."/>
            <person name="Morowitz M.J."/>
            <person name="Banfield J.F."/>
        </authorList>
    </citation>
    <scope>NUCLEOTIDE SEQUENCE [LARGE SCALE GENOMIC DNA]</scope>
    <source>
        <strain evidence="8">S2_005_003_R2_47</strain>
    </source>
</reference>
<dbReference type="Gene3D" id="3.90.1150.10">
    <property type="entry name" value="Aspartate Aminotransferase, domain 1"/>
    <property type="match status" value="1"/>
</dbReference>
<evidence type="ECO:0000256" key="1">
    <source>
        <dbReference type="ARBA" id="ARBA00001933"/>
    </source>
</evidence>
<dbReference type="GO" id="GO:0042802">
    <property type="term" value="F:identical protein binding"/>
    <property type="evidence" value="ECO:0007669"/>
    <property type="project" value="TreeGrafter"/>
</dbReference>
<evidence type="ECO:0000256" key="6">
    <source>
        <dbReference type="ARBA" id="ARBA00022898"/>
    </source>
</evidence>
<dbReference type="InterPro" id="IPR015422">
    <property type="entry name" value="PyrdxlP-dep_Trfase_small"/>
</dbReference>
<dbReference type="EMBL" id="QFPJ01000001">
    <property type="protein sequence ID" value="PZQ24640.1"/>
    <property type="molecule type" value="Genomic_DNA"/>
</dbReference>
<sequence length="408" mass="43173">MPADLLDARPATAAPFAGLTAQPADALLGLIALFRADTRPAKIDLGVGVFRDDAGHTPVMRAVKAAETTLLETQDSKSYLGAEGDAAYTDLLADVVLGADAARDRIGGVQTPGGTGALRLGAELLARANRDARVWIGAPTWPNHAPIFAEAGLATRSHRFYDTATATIDFAAMIADLDEARAGDVLLLHGCCHNPTGASFDAAQWRRIADLCAGRGLIPFIDLAYQGLGDGLDADAAATRMIFAALPTVLLAYSCDKNFGLYRDRVGALWVQSPDRATAATVRSNLLALARSLWSMPPDHGAAIVRTILSDASLRAEWAAELAAMRARINDLRAALAAAHPRLAPIADQRGMFAMLPLTPDTVAALREERAIYMAGNGRINIAGLRAETVPILARALQPHLDGRKDPQ</sequence>
<organism evidence="8 9">
    <name type="scientific">Sphingopyxis macrogoltabida</name>
    <name type="common">Sphingomonas macrogoltabidus</name>
    <dbReference type="NCBI Taxonomy" id="33050"/>
    <lineage>
        <taxon>Bacteria</taxon>
        <taxon>Pseudomonadati</taxon>
        <taxon>Pseudomonadota</taxon>
        <taxon>Alphaproteobacteria</taxon>
        <taxon>Sphingomonadales</taxon>
        <taxon>Sphingomonadaceae</taxon>
        <taxon>Sphingopyxis</taxon>
    </lineage>
</organism>
<dbReference type="CDD" id="cd00609">
    <property type="entry name" value="AAT_like"/>
    <property type="match status" value="1"/>
</dbReference>
<dbReference type="GO" id="GO:0030170">
    <property type="term" value="F:pyridoxal phosphate binding"/>
    <property type="evidence" value="ECO:0007669"/>
    <property type="project" value="InterPro"/>
</dbReference>
<protein>
    <submittedName>
        <fullName evidence="8">Aromatic amino acid aminotransferase</fullName>
    </submittedName>
</protein>
<gene>
    <name evidence="8" type="ORF">DI569_00215</name>
</gene>
<evidence type="ECO:0000259" key="7">
    <source>
        <dbReference type="Pfam" id="PF00155"/>
    </source>
</evidence>
<comment type="similarity">
    <text evidence="2">Belongs to the class-I pyridoxal-phosphate-dependent aminotransferase family.</text>
</comment>
<name>A0A2W5NE87_SPHMC</name>
<dbReference type="GO" id="GO:0004069">
    <property type="term" value="F:L-aspartate:2-oxoglutarate aminotransferase activity"/>
    <property type="evidence" value="ECO:0007669"/>
    <property type="project" value="TreeGrafter"/>
</dbReference>
<evidence type="ECO:0000256" key="2">
    <source>
        <dbReference type="ARBA" id="ARBA00007441"/>
    </source>
</evidence>
<dbReference type="PANTHER" id="PTHR11879">
    <property type="entry name" value="ASPARTATE AMINOTRANSFERASE"/>
    <property type="match status" value="1"/>
</dbReference>
<comment type="caution">
    <text evidence="8">The sequence shown here is derived from an EMBL/GenBank/DDBJ whole genome shotgun (WGS) entry which is preliminary data.</text>
</comment>
<evidence type="ECO:0000313" key="8">
    <source>
        <dbReference type="EMBL" id="PZQ24640.1"/>
    </source>
</evidence>
<dbReference type="GO" id="GO:0004838">
    <property type="term" value="F:L-tyrosine-2-oxoglutarate transaminase activity"/>
    <property type="evidence" value="ECO:0007669"/>
    <property type="project" value="TreeGrafter"/>
</dbReference>
<dbReference type="SUPFAM" id="SSF53383">
    <property type="entry name" value="PLP-dependent transferases"/>
    <property type="match status" value="1"/>
</dbReference>
<dbReference type="Proteomes" id="UP000248597">
    <property type="component" value="Unassembled WGS sequence"/>
</dbReference>
<evidence type="ECO:0000256" key="4">
    <source>
        <dbReference type="ARBA" id="ARBA00022576"/>
    </source>
</evidence>
<comment type="subunit">
    <text evidence="3">Homodimer.</text>
</comment>
<dbReference type="InterPro" id="IPR015421">
    <property type="entry name" value="PyrdxlP-dep_Trfase_major"/>
</dbReference>
<keyword evidence="6" id="KW-0663">Pyridoxal phosphate</keyword>
<evidence type="ECO:0000256" key="3">
    <source>
        <dbReference type="ARBA" id="ARBA00011738"/>
    </source>
</evidence>
<dbReference type="PANTHER" id="PTHR11879:SF22">
    <property type="entry name" value="ASPARTATE AMINOTRANSFERASE, MITOCHONDRIAL"/>
    <property type="match status" value="1"/>
</dbReference>
<keyword evidence="4 8" id="KW-0032">Aminotransferase</keyword>
<proteinExistence type="inferred from homology"/>
<dbReference type="Gene3D" id="3.40.640.10">
    <property type="entry name" value="Type I PLP-dependent aspartate aminotransferase-like (Major domain)"/>
    <property type="match status" value="1"/>
</dbReference>
<dbReference type="InterPro" id="IPR004839">
    <property type="entry name" value="Aminotransferase_I/II_large"/>
</dbReference>
<dbReference type="PRINTS" id="PR00799">
    <property type="entry name" value="TRANSAMINASE"/>
</dbReference>
<dbReference type="AlphaFoldDB" id="A0A2W5NE87"/>
<dbReference type="GO" id="GO:0033585">
    <property type="term" value="P:L-phenylalanine biosynthetic process from chorismate via phenylpyruvate"/>
    <property type="evidence" value="ECO:0007669"/>
    <property type="project" value="TreeGrafter"/>
</dbReference>
<comment type="cofactor">
    <cofactor evidence="1">
        <name>pyridoxal 5'-phosphate</name>
        <dbReference type="ChEBI" id="CHEBI:597326"/>
    </cofactor>
</comment>
<dbReference type="Pfam" id="PF00155">
    <property type="entry name" value="Aminotran_1_2"/>
    <property type="match status" value="1"/>
</dbReference>
<evidence type="ECO:0000313" key="9">
    <source>
        <dbReference type="Proteomes" id="UP000248597"/>
    </source>
</evidence>
<accession>A0A2W5NE87</accession>
<dbReference type="InterPro" id="IPR000796">
    <property type="entry name" value="Asp_trans"/>
</dbReference>
<dbReference type="InterPro" id="IPR015424">
    <property type="entry name" value="PyrdxlP-dep_Trfase"/>
</dbReference>
<feature type="domain" description="Aminotransferase class I/classII large" evidence="7">
    <location>
        <begin position="42"/>
        <end position="397"/>
    </location>
</feature>
<keyword evidence="5 8" id="KW-0808">Transferase</keyword>